<proteinExistence type="predicted"/>
<feature type="signal peptide" evidence="1">
    <location>
        <begin position="1"/>
        <end position="27"/>
    </location>
</feature>
<dbReference type="InterPro" id="IPR006311">
    <property type="entry name" value="TAT_signal"/>
</dbReference>
<dbReference type="PROSITE" id="PS50983">
    <property type="entry name" value="FE_B12_PBP"/>
    <property type="match status" value="1"/>
</dbReference>
<organism evidence="3 4">
    <name type="scientific">Pseudoroseomonas cervicalis ATCC 49957</name>
    <dbReference type="NCBI Taxonomy" id="525371"/>
    <lineage>
        <taxon>Bacteria</taxon>
        <taxon>Pseudomonadati</taxon>
        <taxon>Pseudomonadota</taxon>
        <taxon>Alphaproteobacteria</taxon>
        <taxon>Acetobacterales</taxon>
        <taxon>Roseomonadaceae</taxon>
        <taxon>Roseomonas</taxon>
    </lineage>
</organism>
<feature type="domain" description="Fe/B12 periplasmic-binding" evidence="2">
    <location>
        <begin position="49"/>
        <end position="351"/>
    </location>
</feature>
<dbReference type="HOGENOM" id="CLU_038034_5_0_5"/>
<dbReference type="InterPro" id="IPR002491">
    <property type="entry name" value="ABC_transptr_periplasmic_BD"/>
</dbReference>
<evidence type="ECO:0000313" key="3">
    <source>
        <dbReference type="EMBL" id="EFH12495.1"/>
    </source>
</evidence>
<dbReference type="PANTHER" id="PTHR30535:SF34">
    <property type="entry name" value="MOLYBDATE-BINDING PROTEIN MOLA"/>
    <property type="match status" value="1"/>
</dbReference>
<dbReference type="SUPFAM" id="SSF53807">
    <property type="entry name" value="Helical backbone' metal receptor"/>
    <property type="match status" value="1"/>
</dbReference>
<dbReference type="PANTHER" id="PTHR30535">
    <property type="entry name" value="VITAMIN B12-BINDING PROTEIN"/>
    <property type="match status" value="1"/>
</dbReference>
<name>D5RJL1_9PROT</name>
<feature type="chain" id="PRO_5003075540" evidence="1">
    <location>
        <begin position="28"/>
        <end position="379"/>
    </location>
</feature>
<evidence type="ECO:0000313" key="4">
    <source>
        <dbReference type="Proteomes" id="UP000005324"/>
    </source>
</evidence>
<dbReference type="Gene3D" id="3.40.50.1980">
    <property type="entry name" value="Nitrogenase molybdenum iron protein domain"/>
    <property type="match status" value="2"/>
</dbReference>
<keyword evidence="4" id="KW-1185">Reference proteome</keyword>
<dbReference type="EMBL" id="ADVL01000210">
    <property type="protein sequence ID" value="EFH12495.1"/>
    <property type="molecule type" value="Genomic_DNA"/>
</dbReference>
<accession>D5RJL1</accession>
<comment type="caution">
    <text evidence="3">The sequence shown here is derived from an EMBL/GenBank/DDBJ whole genome shotgun (WGS) entry which is preliminary data.</text>
</comment>
<dbReference type="OrthoDB" id="9775594at2"/>
<dbReference type="Proteomes" id="UP000005324">
    <property type="component" value="Unassembled WGS sequence"/>
</dbReference>
<evidence type="ECO:0000256" key="1">
    <source>
        <dbReference type="SAM" id="SignalP"/>
    </source>
</evidence>
<sequence>MRATRRDFLTLAALGPALLAAPGAARAAAPLRLTDIAGREVTVNAPVRRMILGEGRQTYAVAALDRDNPFARVVGWRDDFRKADFDGYSEYERRYPQIARLPSFGGWKDGAFDIEQVIALRPDVVVMNLEAKAAIDDGGLIGKLARVNIPVVFIDFREKPFEHAERSIAILGALLGQEARAQELAEYRRTQIARVTDRLRDFAGPRPRVMIERAAGYDENCCMSFGDENFGRMVSVAGGVNIAAGLIPGTFGTVNPEQVVAARPDVVIVTGSNWKLFVPDGAWVGVGPGADQAESRARLARLMQRPAYRTLPVSRSGRVHAIWHQFYDSPYQFVAIQAIAKWLHPELFADLDPDATFRDFHARFLPLDYKPGYWVSLGA</sequence>
<gene>
    <name evidence="3" type="ORF">HMPREF0731_1271</name>
</gene>
<dbReference type="Pfam" id="PF01497">
    <property type="entry name" value="Peripla_BP_2"/>
    <property type="match status" value="1"/>
</dbReference>
<dbReference type="RefSeq" id="WP_007005120.1">
    <property type="nucleotide sequence ID" value="NZ_GG770781.1"/>
</dbReference>
<dbReference type="InterPro" id="IPR050902">
    <property type="entry name" value="ABC_Transporter_SBP"/>
</dbReference>
<protein>
    <submittedName>
        <fullName evidence="3">Tat pathway signal sequence domain protein</fullName>
    </submittedName>
</protein>
<reference evidence="3 4" key="1">
    <citation type="submission" date="2010-04" db="EMBL/GenBank/DDBJ databases">
        <authorList>
            <person name="Qin X."/>
            <person name="Bachman B."/>
            <person name="Battles P."/>
            <person name="Bell A."/>
            <person name="Bess C."/>
            <person name="Bickham C."/>
            <person name="Chaboub L."/>
            <person name="Chen D."/>
            <person name="Coyle M."/>
            <person name="Deiros D.R."/>
            <person name="Dinh H."/>
            <person name="Forbes L."/>
            <person name="Fowler G."/>
            <person name="Francisco L."/>
            <person name="Fu Q."/>
            <person name="Gubbala S."/>
            <person name="Hale W."/>
            <person name="Han Y."/>
            <person name="Hemphill L."/>
            <person name="Highlander S.K."/>
            <person name="Hirani K."/>
            <person name="Hogues M."/>
            <person name="Jackson L."/>
            <person name="Jakkamsetti A."/>
            <person name="Javaid M."/>
            <person name="Jiang H."/>
            <person name="Korchina V."/>
            <person name="Kovar C."/>
            <person name="Lara F."/>
            <person name="Lee S."/>
            <person name="Mata R."/>
            <person name="Mathew T."/>
            <person name="Moen C."/>
            <person name="Morales K."/>
            <person name="Munidasa M."/>
            <person name="Nazareth L."/>
            <person name="Ngo R."/>
            <person name="Nguyen L."/>
            <person name="Okwuonu G."/>
            <person name="Ongeri F."/>
            <person name="Patil S."/>
            <person name="Petrosino J."/>
            <person name="Pham C."/>
            <person name="Pham P."/>
            <person name="Pu L.-L."/>
            <person name="Puazo M."/>
            <person name="Raj R."/>
            <person name="Reid J."/>
            <person name="Rouhana J."/>
            <person name="Saada N."/>
            <person name="Shang Y."/>
            <person name="Simmons D."/>
            <person name="Thornton R."/>
            <person name="Warren J."/>
            <person name="Weissenberger G."/>
            <person name="Zhang J."/>
            <person name="Zhang L."/>
            <person name="Zhou C."/>
            <person name="Zhu D."/>
            <person name="Muzny D."/>
            <person name="Worley K."/>
            <person name="Gibbs R."/>
        </authorList>
    </citation>
    <scope>NUCLEOTIDE SEQUENCE [LARGE SCALE GENOMIC DNA]</scope>
    <source>
        <strain evidence="3 4">ATCC 49957</strain>
    </source>
</reference>
<dbReference type="CDD" id="cd01139">
    <property type="entry name" value="TroA_f"/>
    <property type="match status" value="1"/>
</dbReference>
<dbReference type="AlphaFoldDB" id="D5RJL1"/>
<keyword evidence="1" id="KW-0732">Signal</keyword>
<evidence type="ECO:0000259" key="2">
    <source>
        <dbReference type="PROSITE" id="PS50983"/>
    </source>
</evidence>
<dbReference type="PROSITE" id="PS51318">
    <property type="entry name" value="TAT"/>
    <property type="match status" value="1"/>
</dbReference>